<dbReference type="PANTHER" id="PTHR43272:SF32">
    <property type="entry name" value="AMP-DEPENDENT SYNTHETASE_LIGASE DOMAIN-CONTAINING PROTEIN"/>
    <property type="match status" value="1"/>
</dbReference>
<dbReference type="GO" id="GO:0005783">
    <property type="term" value="C:endoplasmic reticulum"/>
    <property type="evidence" value="ECO:0007669"/>
    <property type="project" value="TreeGrafter"/>
</dbReference>
<evidence type="ECO:0000256" key="2">
    <source>
        <dbReference type="ARBA" id="ARBA00022832"/>
    </source>
</evidence>
<keyword evidence="5" id="KW-0812">Transmembrane</keyword>
<dbReference type="GO" id="GO:0016020">
    <property type="term" value="C:membrane"/>
    <property type="evidence" value="ECO:0007669"/>
    <property type="project" value="TreeGrafter"/>
</dbReference>
<dbReference type="Proteomes" id="UP001178507">
    <property type="component" value="Unassembled WGS sequence"/>
</dbReference>
<feature type="compositionally biased region" description="Pro residues" evidence="4">
    <location>
        <begin position="616"/>
        <end position="627"/>
    </location>
</feature>
<organism evidence="7 8">
    <name type="scientific">Effrenium voratum</name>
    <dbReference type="NCBI Taxonomy" id="2562239"/>
    <lineage>
        <taxon>Eukaryota</taxon>
        <taxon>Sar</taxon>
        <taxon>Alveolata</taxon>
        <taxon>Dinophyceae</taxon>
        <taxon>Suessiales</taxon>
        <taxon>Symbiodiniaceae</taxon>
        <taxon>Effrenium</taxon>
    </lineage>
</organism>
<evidence type="ECO:0000256" key="5">
    <source>
        <dbReference type="SAM" id="Phobius"/>
    </source>
</evidence>
<dbReference type="GO" id="GO:0004467">
    <property type="term" value="F:long-chain fatty acid-CoA ligase activity"/>
    <property type="evidence" value="ECO:0007669"/>
    <property type="project" value="TreeGrafter"/>
</dbReference>
<feature type="region of interest" description="Disordered" evidence="4">
    <location>
        <begin position="596"/>
        <end position="637"/>
    </location>
</feature>
<dbReference type="EMBL" id="CAUJNA010003711">
    <property type="protein sequence ID" value="CAJ1408253.1"/>
    <property type="molecule type" value="Genomic_DNA"/>
</dbReference>
<keyword evidence="5" id="KW-1133">Transmembrane helix</keyword>
<protein>
    <recommendedName>
        <fullName evidence="6">AMP-dependent synthetase/ligase domain-containing protein</fullName>
    </recommendedName>
</protein>
<dbReference type="Pfam" id="PF00501">
    <property type="entry name" value="AMP-binding"/>
    <property type="match status" value="1"/>
</dbReference>
<reference evidence="7" key="1">
    <citation type="submission" date="2023-08" db="EMBL/GenBank/DDBJ databases">
        <authorList>
            <person name="Chen Y."/>
            <person name="Shah S."/>
            <person name="Dougan E. K."/>
            <person name="Thang M."/>
            <person name="Chan C."/>
        </authorList>
    </citation>
    <scope>NUCLEOTIDE SEQUENCE</scope>
</reference>
<dbReference type="InterPro" id="IPR020845">
    <property type="entry name" value="AMP-binding_CS"/>
</dbReference>
<evidence type="ECO:0000259" key="6">
    <source>
        <dbReference type="Pfam" id="PF00501"/>
    </source>
</evidence>
<evidence type="ECO:0000256" key="4">
    <source>
        <dbReference type="SAM" id="MobiDB-lite"/>
    </source>
</evidence>
<feature type="region of interest" description="Disordered" evidence="4">
    <location>
        <begin position="1860"/>
        <end position="1880"/>
    </location>
</feature>
<evidence type="ECO:0000313" key="8">
    <source>
        <dbReference type="Proteomes" id="UP001178507"/>
    </source>
</evidence>
<feature type="region of interest" description="Disordered" evidence="4">
    <location>
        <begin position="776"/>
        <end position="811"/>
    </location>
</feature>
<name>A0AA36JNI4_9DINO</name>
<dbReference type="Gene3D" id="3.40.50.12780">
    <property type="entry name" value="N-terminal domain of ligase-like"/>
    <property type="match status" value="1"/>
</dbReference>
<accession>A0AA36JNI4</accession>
<keyword evidence="8" id="KW-1185">Reference proteome</keyword>
<keyword evidence="2" id="KW-0276">Fatty acid metabolism</keyword>
<comment type="caution">
    <text evidence="7">The sequence shown here is derived from an EMBL/GenBank/DDBJ whole genome shotgun (WGS) entry which is preliminary data.</text>
</comment>
<feature type="compositionally biased region" description="Polar residues" evidence="4">
    <location>
        <begin position="852"/>
        <end position="863"/>
    </location>
</feature>
<evidence type="ECO:0000256" key="3">
    <source>
        <dbReference type="ARBA" id="ARBA00023098"/>
    </source>
</evidence>
<evidence type="ECO:0000313" key="7">
    <source>
        <dbReference type="EMBL" id="CAJ1408253.1"/>
    </source>
</evidence>
<dbReference type="InterPro" id="IPR000873">
    <property type="entry name" value="AMP-dep_synth/lig_dom"/>
</dbReference>
<keyword evidence="3" id="KW-0443">Lipid metabolism</keyword>
<feature type="transmembrane region" description="Helical" evidence="5">
    <location>
        <begin position="326"/>
        <end position="352"/>
    </location>
</feature>
<proteinExistence type="predicted"/>
<feature type="transmembrane region" description="Helical" evidence="5">
    <location>
        <begin position="1819"/>
        <end position="1840"/>
    </location>
</feature>
<feature type="domain" description="AMP-dependent synthetase/ligase" evidence="6">
    <location>
        <begin position="1033"/>
        <end position="1477"/>
    </location>
</feature>
<sequence>MRYARDHDAAIWRTLQQLLGSPGDDEAERGRARQLAFLPARLGGLGLSSAAAAARSLEAAGWEARPAGPALFAAPDLPRDSEIIEPSDLPRGQQELVWPEMALHVNRIQTRQSSAKLGIGEDTATRRLRLELAYNMLCEADKLSAHEAQNAAGGLFLPAAEEVSGLTRTGRQSACERRAASALRRIGRPGPTGSSGHVCRRLGRTPESLDPVVTAFLEGVVGLVRGLAEAHAEPEDCEEPPVHRPRSRTAAAAEDRLSSLDQLPLELRARWLAPGWSALFNAASSAFAFTASLPATCRQSVAHALLACSGEAPVYFTTGFGPLSLAWGWACVGGAAGLLLGVALGIFAAHGWRHRVLQARWLATLPLEEQGFCSDAQAAMEAAAAVLESFRLGGAQEVRTIARGAGCSSETLLCQLLRQALAGAAAAQTLAGPAPAGQLLPAQPPDVGGARLPSCAAAEGTLLLGASSRDGAAAVRRAAELERPRTHMACSACRLRDVATGPHCRACRALIDLQRLVQGPSLPESLDPVVTAFLEGAVGLVRGLAEAHAEPEDYEAKNPGPGEADQLVTQRAFAAAALSRAGISAMFPRSGVAQGPIGGEAAPGQPGAVTPGYAPASPPRSFSPPRPASWWTRGPPSGAVSTRGNSWLYVPLLHAAAGTLARTAFEEWTQQTTWPGWLPMVQHLQEAAPADVDAVRLVLRGLGAHQAAERLPDTTSRAVSLPLAAIASSLVEADGYFHAAVQETLVEAFAGQEAAAQLLRSADAFRLVSATRPELHPSVEATPELEPGEGSLPTRRVQQGRRRGARGGARNQVDVAEAAMQRGLDALNDIDLAAVLRNEETLQELRDPARRTPTSKQQTQQPWRSGKDCVNQGPPVDPQLLSRMVHQAADTAVSRLACVGGRLCAPLGTGASARTGSLNCSGPPQHARCIAFACRCTGVALWRCCPRRVLWGLLWGTFLRTRAEVQLAVYEHGEHFGVRPDYEHKWPFPEEGPLSEKQAPPMTFSTLLEKAAKFIPEEVALAAEKPVPHVLRPGEAPSLPWQEWTKWTWKNYYDDARRLAKAFIKLGVEQFGSVTIFGFNAPEWVLSAYGAMMCGGKFVGVYSTDTAEQVHYKVDHSNAAVMVVDSHAEFAATVAHIEEMKCLNAIVCWGTFEPTVIKRRDGSECRVMSFKECLELGDAQSDEMLTQRLQATRPGHACGIIYTSGTTGQPKAVMIHHDSVVTQGTIGCLAQTGILAGYPARIISYLPLSHIAGSLFDFLFPVFMAGTRKLPSAVYFARPYDLKEMTLAARLQFVRPTVFLGVPRVYEKMQARMMSVAATITGVKKSLSTWAKGKGLEYCRNLQAGGSGSKPFLHTLADKLVLSKARDALGLDKCKSFVAGAAPISRETLEYFGQLGMMIQNVYGMSESAGIATMCLKDHNEFGSVGQAPPGLEVKLFKSGPNGENIEVPKSKPGLKVVPEEFQGEICFRGRHIMAGYMANPRFGDEHVKDITDKNSSTIDKEGWLHSGDKGYMDTNGVLRITGRYKELIIGAGGENIAPVPVEEAIKKLAPALSNVQHSFPEPPYIETCDRFAADVGELPGTDKLSGVALEVPLHSLVAVAEASTAQAASTAVAFGIEEEDIGAPAATINTTASGQHLVQELLSNKRLTKEVRLKPTQGGLIQQGRIYDIYMKAATVGDTTRVRVGEDGEVRFVVTDLSVEVQCRYDLRLTTMDFGETGSVTARLLGTGMTLRFPQESAGPGGCNFDKGLDLLIIDATSDRSAINAAIDKILRQNLMGIRSEIVQDMEDGLCRALLEPDSVAMVGSSAEMPMAPPESMWPLVIGGVLALMVLMGACFFLGRYSAHADCCSRHRYRKRAVGLHEDEDSSSEESSCAHGSRRASREIALHPAEIGHCASIASAKLPLANQGGVQYAPLVSQHSRATILGPMPMHAGPAILSAQPFPRVAVPPI</sequence>
<dbReference type="PANTHER" id="PTHR43272">
    <property type="entry name" value="LONG-CHAIN-FATTY-ACID--COA LIGASE"/>
    <property type="match status" value="1"/>
</dbReference>
<keyword evidence="1" id="KW-0436">Ligase</keyword>
<feature type="region of interest" description="Disordered" evidence="4">
    <location>
        <begin position="846"/>
        <end position="870"/>
    </location>
</feature>
<dbReference type="PROSITE" id="PS00455">
    <property type="entry name" value="AMP_BINDING"/>
    <property type="match status" value="1"/>
</dbReference>
<dbReference type="SUPFAM" id="SSF56801">
    <property type="entry name" value="Acetyl-CoA synthetase-like"/>
    <property type="match status" value="1"/>
</dbReference>
<gene>
    <name evidence="7" type="ORF">EVOR1521_LOCUS29739</name>
</gene>
<keyword evidence="5" id="KW-0472">Membrane</keyword>
<dbReference type="InterPro" id="IPR042099">
    <property type="entry name" value="ANL_N_sf"/>
</dbReference>
<evidence type="ECO:0000256" key="1">
    <source>
        <dbReference type="ARBA" id="ARBA00022598"/>
    </source>
</evidence>